<dbReference type="Proteomes" id="UP000685013">
    <property type="component" value="Chromosome 5"/>
</dbReference>
<comment type="pathway">
    <text evidence="1">Amine and polyamine biosynthesis; spermidine biosynthesis; spermidine from putrescine: step 1/1.</text>
</comment>
<proteinExistence type="predicted"/>
<accession>A0AAV6NI81</accession>
<feature type="active site" description="Proton acceptor" evidence="5">
    <location>
        <position position="59"/>
    </location>
</feature>
<keyword evidence="3 5" id="KW-0808">Transferase</keyword>
<gene>
    <name evidence="7" type="ORF">SDJN03_07979</name>
</gene>
<dbReference type="Pfam" id="PF01564">
    <property type="entry name" value="Spermine_synth"/>
    <property type="match status" value="1"/>
</dbReference>
<dbReference type="GO" id="GO:0004766">
    <property type="term" value="F:spermidine synthase activity"/>
    <property type="evidence" value="ECO:0007669"/>
    <property type="project" value="UniProtKB-EC"/>
</dbReference>
<reference evidence="7 8" key="1">
    <citation type="journal article" date="2021" name="Hortic Res">
        <title>The domestication of Cucurbita argyrosperma as revealed by the genome of its wild relative.</title>
        <authorList>
            <person name="Barrera-Redondo J."/>
            <person name="Sanchez-de la Vega G."/>
            <person name="Aguirre-Liguori J.A."/>
            <person name="Castellanos-Morales G."/>
            <person name="Gutierrez-Guerrero Y.T."/>
            <person name="Aguirre-Dugua X."/>
            <person name="Aguirre-Planter E."/>
            <person name="Tenaillon M.I."/>
            <person name="Lira-Saade R."/>
            <person name="Eguiarte L.E."/>
        </authorList>
    </citation>
    <scope>NUCLEOTIDE SEQUENCE [LARGE SCALE GENOMIC DNA]</scope>
    <source>
        <strain evidence="7">JBR-2021</strain>
    </source>
</reference>
<evidence type="ECO:0000313" key="8">
    <source>
        <dbReference type="Proteomes" id="UP000685013"/>
    </source>
</evidence>
<evidence type="ECO:0000256" key="5">
    <source>
        <dbReference type="PROSITE-ProRule" id="PRU00354"/>
    </source>
</evidence>
<dbReference type="EMBL" id="JAGKQH010000005">
    <property type="protein sequence ID" value="KAG6598201.1"/>
    <property type="molecule type" value="Genomic_DNA"/>
</dbReference>
<name>A0AAV6NI81_9ROSI</name>
<evidence type="ECO:0000259" key="6">
    <source>
        <dbReference type="PROSITE" id="PS51006"/>
    </source>
</evidence>
<evidence type="ECO:0000313" key="7">
    <source>
        <dbReference type="EMBL" id="KAG6598201.1"/>
    </source>
</evidence>
<sequence length="173" mass="19534">MRLEENGNDSTPLMECPPTQWNPDLGRYAQILNFGNSITKRSCICEGCPEGTYDAIIVDSSDPIGPAQQLFEKPSIFESVARALGPGGVVCALRQSTWLQMHVIGDIVANCRQVFKGSVNYAWTTVPTYILGKHFQMIINYSFLLIEIRCDHHIWLQRFHNFWQEGVVDSIAK</sequence>
<evidence type="ECO:0000256" key="1">
    <source>
        <dbReference type="ARBA" id="ARBA00005123"/>
    </source>
</evidence>
<dbReference type="GO" id="GO:0008295">
    <property type="term" value="P:spermidine biosynthetic process"/>
    <property type="evidence" value="ECO:0007669"/>
    <property type="project" value="TreeGrafter"/>
</dbReference>
<evidence type="ECO:0000256" key="4">
    <source>
        <dbReference type="ARBA" id="ARBA00049307"/>
    </source>
</evidence>
<dbReference type="PROSITE" id="PS51006">
    <property type="entry name" value="PABS_2"/>
    <property type="match status" value="1"/>
</dbReference>
<dbReference type="InterPro" id="IPR001045">
    <property type="entry name" value="Spermi_synthase"/>
</dbReference>
<evidence type="ECO:0000256" key="2">
    <source>
        <dbReference type="ARBA" id="ARBA00012455"/>
    </source>
</evidence>
<organism evidence="7 8">
    <name type="scientific">Cucurbita argyrosperma subsp. sororia</name>
    <dbReference type="NCBI Taxonomy" id="37648"/>
    <lineage>
        <taxon>Eukaryota</taxon>
        <taxon>Viridiplantae</taxon>
        <taxon>Streptophyta</taxon>
        <taxon>Embryophyta</taxon>
        <taxon>Tracheophyta</taxon>
        <taxon>Spermatophyta</taxon>
        <taxon>Magnoliopsida</taxon>
        <taxon>eudicotyledons</taxon>
        <taxon>Gunneridae</taxon>
        <taxon>Pentapetalae</taxon>
        <taxon>rosids</taxon>
        <taxon>fabids</taxon>
        <taxon>Cucurbitales</taxon>
        <taxon>Cucurbitaceae</taxon>
        <taxon>Cucurbiteae</taxon>
        <taxon>Cucurbita</taxon>
    </lineage>
</organism>
<dbReference type="GO" id="GO:0005829">
    <property type="term" value="C:cytosol"/>
    <property type="evidence" value="ECO:0007669"/>
    <property type="project" value="TreeGrafter"/>
</dbReference>
<evidence type="ECO:0000256" key="3">
    <source>
        <dbReference type="ARBA" id="ARBA00022679"/>
    </source>
</evidence>
<dbReference type="PANTHER" id="PTHR11558:SF11">
    <property type="entry name" value="SPERMIDINE SYNTHASE"/>
    <property type="match status" value="1"/>
</dbReference>
<dbReference type="AlphaFoldDB" id="A0AAV6NI81"/>
<keyword evidence="8" id="KW-1185">Reference proteome</keyword>
<comment type="catalytic activity">
    <reaction evidence="4">
        <text>S-adenosyl 3-(methylsulfanyl)propylamine + putrescine = S-methyl-5'-thioadenosine + spermidine + H(+)</text>
        <dbReference type="Rhea" id="RHEA:12721"/>
        <dbReference type="ChEBI" id="CHEBI:15378"/>
        <dbReference type="ChEBI" id="CHEBI:17509"/>
        <dbReference type="ChEBI" id="CHEBI:57443"/>
        <dbReference type="ChEBI" id="CHEBI:57834"/>
        <dbReference type="ChEBI" id="CHEBI:326268"/>
        <dbReference type="EC" id="2.5.1.16"/>
    </reaction>
</comment>
<protein>
    <recommendedName>
        <fullName evidence="2">spermidine synthase</fullName>
        <ecNumber evidence="2">2.5.1.16</ecNumber>
    </recommendedName>
</protein>
<comment type="caution">
    <text evidence="7">The sequence shown here is derived from an EMBL/GenBank/DDBJ whole genome shotgun (WGS) entry which is preliminary data.</text>
</comment>
<dbReference type="InterPro" id="IPR030374">
    <property type="entry name" value="PABS"/>
</dbReference>
<dbReference type="PANTHER" id="PTHR11558">
    <property type="entry name" value="SPERMIDINE/SPERMINE SYNTHASE"/>
    <property type="match status" value="1"/>
</dbReference>
<dbReference type="EC" id="2.5.1.16" evidence="2"/>
<feature type="non-terminal residue" evidence="7">
    <location>
        <position position="1"/>
    </location>
</feature>
<keyword evidence="5" id="KW-0620">Polyamine biosynthesis</keyword>
<feature type="domain" description="PABS" evidence="6">
    <location>
        <begin position="48"/>
        <end position="146"/>
    </location>
</feature>